<evidence type="ECO:0000256" key="1">
    <source>
        <dbReference type="ARBA" id="ARBA00009207"/>
    </source>
</evidence>
<evidence type="ECO:0000313" key="4">
    <source>
        <dbReference type="Proteomes" id="UP000193560"/>
    </source>
</evidence>
<feature type="compositionally biased region" description="Acidic residues" evidence="2">
    <location>
        <begin position="243"/>
        <end position="267"/>
    </location>
</feature>
<dbReference type="GO" id="GO:0005634">
    <property type="term" value="C:nucleus"/>
    <property type="evidence" value="ECO:0007669"/>
    <property type="project" value="TreeGrafter"/>
</dbReference>
<organism evidence="3 4">
    <name type="scientific">Absidia repens</name>
    <dbReference type="NCBI Taxonomy" id="90262"/>
    <lineage>
        <taxon>Eukaryota</taxon>
        <taxon>Fungi</taxon>
        <taxon>Fungi incertae sedis</taxon>
        <taxon>Mucoromycota</taxon>
        <taxon>Mucoromycotina</taxon>
        <taxon>Mucoromycetes</taxon>
        <taxon>Mucorales</taxon>
        <taxon>Cunninghamellaceae</taxon>
        <taxon>Absidia</taxon>
    </lineage>
</organism>
<reference evidence="3 4" key="1">
    <citation type="submission" date="2016-07" db="EMBL/GenBank/DDBJ databases">
        <title>Pervasive Adenine N6-methylation of Active Genes in Fungi.</title>
        <authorList>
            <consortium name="DOE Joint Genome Institute"/>
            <person name="Mondo S.J."/>
            <person name="Dannebaum R.O."/>
            <person name="Kuo R.C."/>
            <person name="Labutti K."/>
            <person name="Haridas S."/>
            <person name="Kuo A."/>
            <person name="Salamov A."/>
            <person name="Ahrendt S.R."/>
            <person name="Lipzen A."/>
            <person name="Sullivan W."/>
            <person name="Andreopoulos W.B."/>
            <person name="Clum A."/>
            <person name="Lindquist E."/>
            <person name="Daum C."/>
            <person name="Ramamoorthy G.K."/>
            <person name="Gryganskyi A."/>
            <person name="Culley D."/>
            <person name="Magnuson J.K."/>
            <person name="James T.Y."/>
            <person name="O'Malley M.A."/>
            <person name="Stajich J.E."/>
            <person name="Spatafora J.W."/>
            <person name="Visel A."/>
            <person name="Grigoriev I.V."/>
        </authorList>
    </citation>
    <scope>NUCLEOTIDE SEQUENCE [LARGE SCALE GENOMIC DNA]</scope>
    <source>
        <strain evidence="3 4">NRRL 1336</strain>
    </source>
</reference>
<dbReference type="Pfam" id="PF09184">
    <property type="entry name" value="PPP4R2"/>
    <property type="match status" value="1"/>
</dbReference>
<feature type="compositionally biased region" description="Acidic residues" evidence="2">
    <location>
        <begin position="282"/>
        <end position="292"/>
    </location>
</feature>
<dbReference type="PANTHER" id="PTHR16487:SF0">
    <property type="entry name" value="PROTEIN PHOSPHATASE 4 REGULATORY SUBUNIT 2-RELATED"/>
    <property type="match status" value="1"/>
</dbReference>
<comment type="caution">
    <text evidence="3">The sequence shown here is derived from an EMBL/GenBank/DDBJ whole genome shotgun (WGS) entry which is preliminary data.</text>
</comment>
<name>A0A1X2IM67_9FUNG</name>
<feature type="compositionally biased region" description="Low complexity" evidence="2">
    <location>
        <begin position="304"/>
        <end position="317"/>
    </location>
</feature>
<evidence type="ECO:0000256" key="2">
    <source>
        <dbReference type="SAM" id="MobiDB-lite"/>
    </source>
</evidence>
<evidence type="ECO:0008006" key="5">
    <source>
        <dbReference type="Google" id="ProtNLM"/>
    </source>
</evidence>
<dbReference type="Proteomes" id="UP000193560">
    <property type="component" value="Unassembled WGS sequence"/>
</dbReference>
<keyword evidence="4" id="KW-1185">Reference proteome</keyword>
<feature type="compositionally biased region" description="Acidic residues" evidence="2">
    <location>
        <begin position="319"/>
        <end position="328"/>
    </location>
</feature>
<accession>A0A1X2IM67</accession>
<gene>
    <name evidence="3" type="ORF">BCR42DRAFT_450609</name>
</gene>
<feature type="region of interest" description="Disordered" evidence="2">
    <location>
        <begin position="238"/>
        <end position="341"/>
    </location>
</feature>
<dbReference type="GO" id="GO:0019888">
    <property type="term" value="F:protein phosphatase regulator activity"/>
    <property type="evidence" value="ECO:0007669"/>
    <property type="project" value="InterPro"/>
</dbReference>
<protein>
    <recommendedName>
        <fullName evidence="5">PPP4R2-domain-containing protein</fullName>
    </recommendedName>
</protein>
<dbReference type="EMBL" id="MCGE01000009">
    <property type="protein sequence ID" value="ORZ18093.1"/>
    <property type="molecule type" value="Genomic_DNA"/>
</dbReference>
<proteinExistence type="inferred from homology"/>
<comment type="similarity">
    <text evidence="1">Belongs to the PPP4R2 family.</text>
</comment>
<dbReference type="GO" id="GO:0030289">
    <property type="term" value="C:protein phosphatase 4 complex"/>
    <property type="evidence" value="ECO:0007669"/>
    <property type="project" value="InterPro"/>
</dbReference>
<sequence>MADDNGDEIMIGPMPAVEDHSAMTLTTIEPEDDTDETTILADSETIGQRNNNKTNGFDNNTEYDYQDNTSLVDPPLPQPLFFLSEMGKSLDGLTYDPHILQVAETNEVDVPWADLKPIIRNTILKQCDTMETAVSDTEVLSTITGIKTNILHCIDHHSGTPFTIQRLCELISAPTRHYTLFIKYLHAIEKVLSVASTWDSFCEETHTPAPSDPASSQQQLENDVYTGYEMPDVVLTSSFDGNIDVDEDEDDENEDDDDDDDDDENEDEDHHDNKLDNVVNEIETEEVDDMETDNASPDHQDSQTNGSPSTTNNSNSTEAMDDDSGIAEDSEHGHQVPSSSQ</sequence>
<dbReference type="STRING" id="90262.A0A1X2IM67"/>
<dbReference type="OrthoDB" id="341898at2759"/>
<dbReference type="AlphaFoldDB" id="A0A1X2IM67"/>
<dbReference type="InterPro" id="IPR015267">
    <property type="entry name" value="PPP4R2"/>
</dbReference>
<dbReference type="GO" id="GO:0005737">
    <property type="term" value="C:cytoplasm"/>
    <property type="evidence" value="ECO:0007669"/>
    <property type="project" value="TreeGrafter"/>
</dbReference>
<dbReference type="PANTHER" id="PTHR16487">
    <property type="entry name" value="PPP4R2-RELATED PROTEIN"/>
    <property type="match status" value="1"/>
</dbReference>
<evidence type="ECO:0000313" key="3">
    <source>
        <dbReference type="EMBL" id="ORZ18093.1"/>
    </source>
</evidence>